<keyword evidence="5" id="KW-1185">Reference proteome</keyword>
<dbReference type="NCBIfam" id="TIGR00756">
    <property type="entry name" value="PPR"/>
    <property type="match status" value="2"/>
</dbReference>
<organism evidence="4 5">
    <name type="scientific">Agrocybe chaxingu</name>
    <dbReference type="NCBI Taxonomy" id="84603"/>
    <lineage>
        <taxon>Eukaryota</taxon>
        <taxon>Fungi</taxon>
        <taxon>Dikarya</taxon>
        <taxon>Basidiomycota</taxon>
        <taxon>Agaricomycotina</taxon>
        <taxon>Agaricomycetes</taxon>
        <taxon>Agaricomycetidae</taxon>
        <taxon>Agaricales</taxon>
        <taxon>Agaricineae</taxon>
        <taxon>Strophariaceae</taxon>
        <taxon>Agrocybe</taxon>
    </lineage>
</organism>
<dbReference type="InterPro" id="IPR002885">
    <property type="entry name" value="PPR_rpt"/>
</dbReference>
<dbReference type="InterPro" id="IPR050667">
    <property type="entry name" value="PPR-containing_protein"/>
</dbReference>
<dbReference type="PROSITE" id="PS51375">
    <property type="entry name" value="PPR"/>
    <property type="match status" value="2"/>
</dbReference>
<dbReference type="EMBL" id="JANKHO010000479">
    <property type="protein sequence ID" value="KAJ3509413.1"/>
    <property type="molecule type" value="Genomic_DNA"/>
</dbReference>
<proteinExistence type="predicted"/>
<dbReference type="Pfam" id="PF23276">
    <property type="entry name" value="TPR_24"/>
    <property type="match status" value="1"/>
</dbReference>
<dbReference type="Gene3D" id="1.25.40.10">
    <property type="entry name" value="Tetratricopeptide repeat domain"/>
    <property type="match status" value="3"/>
</dbReference>
<dbReference type="InterPro" id="IPR057027">
    <property type="entry name" value="TPR_mt"/>
</dbReference>
<keyword evidence="1" id="KW-0677">Repeat</keyword>
<feature type="repeat" description="PPR" evidence="2">
    <location>
        <begin position="677"/>
        <end position="711"/>
    </location>
</feature>
<dbReference type="AlphaFoldDB" id="A0A9W8MV69"/>
<evidence type="ECO:0000256" key="2">
    <source>
        <dbReference type="PROSITE-ProRule" id="PRU00708"/>
    </source>
</evidence>
<feature type="repeat" description="PPR" evidence="2">
    <location>
        <begin position="642"/>
        <end position="676"/>
    </location>
</feature>
<dbReference type="InterPro" id="IPR011990">
    <property type="entry name" value="TPR-like_helical_dom_sf"/>
</dbReference>
<reference evidence="4" key="1">
    <citation type="submission" date="2022-07" db="EMBL/GenBank/DDBJ databases">
        <title>Genome Sequence of Agrocybe chaxingu.</title>
        <authorList>
            <person name="Buettner E."/>
        </authorList>
    </citation>
    <scope>NUCLEOTIDE SEQUENCE</scope>
    <source>
        <strain evidence="4">MP-N11</strain>
    </source>
</reference>
<protein>
    <recommendedName>
        <fullName evidence="3">Pentatricopeptide repeat-containing protein-mitochondrial domain-containing protein</fullName>
    </recommendedName>
</protein>
<name>A0A9W8MV69_9AGAR</name>
<evidence type="ECO:0000259" key="3">
    <source>
        <dbReference type="Pfam" id="PF23276"/>
    </source>
</evidence>
<dbReference type="Pfam" id="PF13812">
    <property type="entry name" value="PPR_3"/>
    <property type="match status" value="1"/>
</dbReference>
<feature type="domain" description="Pentatricopeptide repeat-containing protein-mitochondrial" evidence="3">
    <location>
        <begin position="621"/>
        <end position="733"/>
    </location>
</feature>
<evidence type="ECO:0000313" key="4">
    <source>
        <dbReference type="EMBL" id="KAJ3509413.1"/>
    </source>
</evidence>
<dbReference type="Proteomes" id="UP001148786">
    <property type="component" value="Unassembled WGS sequence"/>
</dbReference>
<evidence type="ECO:0000313" key="5">
    <source>
        <dbReference type="Proteomes" id="UP001148786"/>
    </source>
</evidence>
<gene>
    <name evidence="4" type="ORF">NLJ89_g5237</name>
</gene>
<dbReference type="Pfam" id="PF01535">
    <property type="entry name" value="PPR"/>
    <property type="match status" value="1"/>
</dbReference>
<accession>A0A9W8MV69</accession>
<comment type="caution">
    <text evidence="4">The sequence shown here is derived from an EMBL/GenBank/DDBJ whole genome shotgun (WGS) entry which is preliminary data.</text>
</comment>
<dbReference type="PANTHER" id="PTHR47939:SF1">
    <property type="entry name" value="OS04G0684500 PROTEIN"/>
    <property type="match status" value="1"/>
</dbReference>
<dbReference type="OrthoDB" id="185373at2759"/>
<sequence length="811" mass="90132">MLQRFAFVRKRHLEWTFAKCICLARTPTYCGHRPFVSTQAALRSSAPPEDIETPSPQAKRHANLNANPMAGYPEFASVLTALATEPNPNEILRSIEESPSMLSAFSDHKKTNVITTLLAQSSTPIRALQFLELAHATGHTLHHGAYEAVSFHLAAACHWDMVLATVAAGFQHKGTATLRLLNWRARALFETEQYAILQTILEEFEFLSIRPTQRTFHLVLSGCLRNHDMEGAKLCLRRMTEAGFPINDQTHGFIGRFYRQFGVDLHVRQNALNAIASLPPETGLVVLNQLVSSTLGNEDIPNTLQLLSLYDPSSIEEIRAHISTFAPAAFDNLHWTLSDLSHPRVPTLGGQGLKADAMTVALFMNFFIKRADYQGAIDLGNAALMSGMQATPGLVTSFVHSYFLLGHGNTAIRMLEGMCGERASAEFAILKSKEDHGFNDPIPKVSNVPLNVRICNALLRGMIHRQGLRDVSAVFAVMHANGLVPNARTLEIILSSMCQTAGVRPRSILRVIRQLSTDSLQLSVRHMHHIISYILREEKRVLFGTGWKSIAKKKSGTLHQRKPAIMTSAADPFDPTAGITVGTHTPYRGIAERIVESLASRSVKADPVIIGLRMKRDGVLHSDLDSAVSILRTLTARGIHANVHHFSSLMEGHVMSGNLNEAKSAMNTAEKSGIIPNAVMYTILIHGYARQHNPRAAADTFRKMVKAGIRPDVASIDAVVSAFFAVRQFDKARRTLITLWPYVDGFPPDLHHADLRTLITRFRSLKPSRVKRHKVHRSVIYRQIRGLLDVYRRHFGPSRFHHQGRSQQDNA</sequence>
<dbReference type="PANTHER" id="PTHR47939">
    <property type="entry name" value="MEMBRANE-ASSOCIATED SALT-INDUCIBLE PROTEIN-LIKE"/>
    <property type="match status" value="1"/>
</dbReference>
<evidence type="ECO:0000256" key="1">
    <source>
        <dbReference type="ARBA" id="ARBA00022737"/>
    </source>
</evidence>